<proteinExistence type="predicted"/>
<feature type="region of interest" description="Disordered" evidence="1">
    <location>
        <begin position="1"/>
        <end position="21"/>
    </location>
</feature>
<comment type="caution">
    <text evidence="2">The sequence shown here is derived from an EMBL/GenBank/DDBJ whole genome shotgun (WGS) entry which is preliminary data.</text>
</comment>
<reference evidence="2" key="1">
    <citation type="journal article" date="2020" name="Cell">
        <title>Large-Scale Comparative Analyses of Tick Genomes Elucidate Their Genetic Diversity and Vector Capacities.</title>
        <authorList>
            <consortium name="Tick Genome and Microbiome Consortium (TIGMIC)"/>
            <person name="Jia N."/>
            <person name="Wang J."/>
            <person name="Shi W."/>
            <person name="Du L."/>
            <person name="Sun Y."/>
            <person name="Zhan W."/>
            <person name="Jiang J.F."/>
            <person name="Wang Q."/>
            <person name="Zhang B."/>
            <person name="Ji P."/>
            <person name="Bell-Sakyi L."/>
            <person name="Cui X.M."/>
            <person name="Yuan T.T."/>
            <person name="Jiang B.G."/>
            <person name="Yang W.F."/>
            <person name="Lam T.T."/>
            <person name="Chang Q.C."/>
            <person name="Ding S.J."/>
            <person name="Wang X.J."/>
            <person name="Zhu J.G."/>
            <person name="Ruan X.D."/>
            <person name="Zhao L."/>
            <person name="Wei J.T."/>
            <person name="Ye R.Z."/>
            <person name="Que T.C."/>
            <person name="Du C.H."/>
            <person name="Zhou Y.H."/>
            <person name="Cheng J.X."/>
            <person name="Dai P.F."/>
            <person name="Guo W.B."/>
            <person name="Han X.H."/>
            <person name="Huang E.J."/>
            <person name="Li L.F."/>
            <person name="Wei W."/>
            <person name="Gao Y.C."/>
            <person name="Liu J.Z."/>
            <person name="Shao H.Z."/>
            <person name="Wang X."/>
            <person name="Wang C.C."/>
            <person name="Yang T.C."/>
            <person name="Huo Q.B."/>
            <person name="Li W."/>
            <person name="Chen H.Y."/>
            <person name="Chen S.E."/>
            <person name="Zhou L.G."/>
            <person name="Ni X.B."/>
            <person name="Tian J.H."/>
            <person name="Sheng Y."/>
            <person name="Liu T."/>
            <person name="Pan Y.S."/>
            <person name="Xia L.Y."/>
            <person name="Li J."/>
            <person name="Zhao F."/>
            <person name="Cao W.C."/>
        </authorList>
    </citation>
    <scope>NUCLEOTIDE SEQUENCE</scope>
    <source>
        <strain evidence="2">Rmic-2018</strain>
    </source>
</reference>
<protein>
    <submittedName>
        <fullName evidence="2">Uncharacterized protein</fullName>
    </submittedName>
</protein>
<evidence type="ECO:0000313" key="2">
    <source>
        <dbReference type="EMBL" id="KAH7964200.1"/>
    </source>
</evidence>
<reference evidence="2" key="2">
    <citation type="submission" date="2021-09" db="EMBL/GenBank/DDBJ databases">
        <authorList>
            <person name="Jia N."/>
            <person name="Wang J."/>
            <person name="Shi W."/>
            <person name="Du L."/>
            <person name="Sun Y."/>
            <person name="Zhan W."/>
            <person name="Jiang J."/>
            <person name="Wang Q."/>
            <person name="Zhang B."/>
            <person name="Ji P."/>
            <person name="Sakyi L.B."/>
            <person name="Cui X."/>
            <person name="Yuan T."/>
            <person name="Jiang B."/>
            <person name="Yang W."/>
            <person name="Lam T.T.-Y."/>
            <person name="Chang Q."/>
            <person name="Ding S."/>
            <person name="Wang X."/>
            <person name="Zhu J."/>
            <person name="Ruan X."/>
            <person name="Zhao L."/>
            <person name="Wei J."/>
            <person name="Que T."/>
            <person name="Du C."/>
            <person name="Cheng J."/>
            <person name="Dai P."/>
            <person name="Han X."/>
            <person name="Huang E."/>
            <person name="Gao Y."/>
            <person name="Liu J."/>
            <person name="Shao H."/>
            <person name="Ye R."/>
            <person name="Li L."/>
            <person name="Wei W."/>
            <person name="Wang X."/>
            <person name="Wang C."/>
            <person name="Huo Q."/>
            <person name="Li W."/>
            <person name="Guo W."/>
            <person name="Chen H."/>
            <person name="Chen S."/>
            <person name="Zhou L."/>
            <person name="Zhou L."/>
            <person name="Ni X."/>
            <person name="Tian J."/>
            <person name="Zhou Y."/>
            <person name="Sheng Y."/>
            <person name="Liu T."/>
            <person name="Pan Y."/>
            <person name="Xia L."/>
            <person name="Li J."/>
            <person name="Zhao F."/>
            <person name="Cao W."/>
        </authorList>
    </citation>
    <scope>NUCLEOTIDE SEQUENCE</scope>
    <source>
        <strain evidence="2">Rmic-2018</strain>
        <tissue evidence="2">Larvae</tissue>
    </source>
</reference>
<sequence>MPNETNDPNTETDSQNQADGAWQTVLTLQQKKALEKEKKAKSMNFLMTSYHQQISTAEATGKSKYRPAYRRLPLSKDDLTIVVRPHQGLPVKNLTSPLLADAVIAACSGKISGEQFSLRIKRCFNIFIVSTPRQTVADHVRRITTLKINGRPHSVDPYVATSEGKTKGVIHSLDLHTTPEALKANLHVRTQGVEILQARMFKNTKTALTTFFGGIAPCYV</sequence>
<dbReference type="AlphaFoldDB" id="A0A9J6D019"/>
<evidence type="ECO:0000256" key="1">
    <source>
        <dbReference type="SAM" id="MobiDB-lite"/>
    </source>
</evidence>
<feature type="compositionally biased region" description="Polar residues" evidence="1">
    <location>
        <begin position="1"/>
        <end position="18"/>
    </location>
</feature>
<evidence type="ECO:0000313" key="3">
    <source>
        <dbReference type="Proteomes" id="UP000821866"/>
    </source>
</evidence>
<dbReference type="Proteomes" id="UP000821866">
    <property type="component" value="Unassembled WGS sequence"/>
</dbReference>
<accession>A0A9J6D019</accession>
<dbReference type="EMBL" id="JABSTU010004140">
    <property type="protein sequence ID" value="KAH7964200.1"/>
    <property type="molecule type" value="Genomic_DNA"/>
</dbReference>
<organism evidence="2 3">
    <name type="scientific">Rhipicephalus microplus</name>
    <name type="common">Cattle tick</name>
    <name type="synonym">Boophilus microplus</name>
    <dbReference type="NCBI Taxonomy" id="6941"/>
    <lineage>
        <taxon>Eukaryota</taxon>
        <taxon>Metazoa</taxon>
        <taxon>Ecdysozoa</taxon>
        <taxon>Arthropoda</taxon>
        <taxon>Chelicerata</taxon>
        <taxon>Arachnida</taxon>
        <taxon>Acari</taxon>
        <taxon>Parasitiformes</taxon>
        <taxon>Ixodida</taxon>
        <taxon>Ixodoidea</taxon>
        <taxon>Ixodidae</taxon>
        <taxon>Rhipicephalinae</taxon>
        <taxon>Rhipicephalus</taxon>
        <taxon>Boophilus</taxon>
    </lineage>
</organism>
<name>A0A9J6D019_RHIMP</name>
<dbReference type="VEuPathDB" id="VectorBase:LOC119178017"/>
<keyword evidence="3" id="KW-1185">Reference proteome</keyword>
<gene>
    <name evidence="2" type="ORF">HPB51_027562</name>
</gene>